<dbReference type="RefSeq" id="WP_280831421.1">
    <property type="nucleotide sequence ID" value="NZ_JARXVE010000002.1"/>
</dbReference>
<dbReference type="Pfam" id="PF11716">
    <property type="entry name" value="MDMPI_N"/>
    <property type="match status" value="1"/>
</dbReference>
<protein>
    <submittedName>
        <fullName evidence="2">Uncharacterized protein (TIGR03083 family)</fullName>
    </submittedName>
</protein>
<name>A0ABT6KVY0_9MYCO</name>
<dbReference type="Proteomes" id="UP001160130">
    <property type="component" value="Unassembled WGS sequence"/>
</dbReference>
<organism evidence="2 3">
    <name type="scientific">Mycolicibacterium frederiksbergense</name>
    <dbReference type="NCBI Taxonomy" id="117567"/>
    <lineage>
        <taxon>Bacteria</taxon>
        <taxon>Bacillati</taxon>
        <taxon>Actinomycetota</taxon>
        <taxon>Actinomycetes</taxon>
        <taxon>Mycobacteriales</taxon>
        <taxon>Mycobacteriaceae</taxon>
        <taxon>Mycolicibacterium</taxon>
    </lineage>
</organism>
<dbReference type="InterPro" id="IPR024344">
    <property type="entry name" value="MDMPI_metal-binding"/>
</dbReference>
<evidence type="ECO:0000313" key="3">
    <source>
        <dbReference type="Proteomes" id="UP001160130"/>
    </source>
</evidence>
<reference evidence="2 3" key="1">
    <citation type="submission" date="2023-04" db="EMBL/GenBank/DDBJ databases">
        <title>Forest soil microbial communities from Buena Vista Peninsula, Colon Province, Panama.</title>
        <authorList>
            <person name="Bouskill N."/>
        </authorList>
    </citation>
    <scope>NUCLEOTIDE SEQUENCE [LARGE SCALE GENOMIC DNA]</scope>
    <source>
        <strain evidence="2 3">AC80</strain>
    </source>
</reference>
<sequence>MKSTMTLAREEREDFAAFLGDLTPQQWDSSTLCEHWRVRDVVAHAISYDPLSPGELVSLMIRGLVAKGGVNGLGVAEFSAMPPEGLVELVRRYAQPQGLTSGFGGRIALTDGLIHQQDIRRPLALPRQIPAERLLVALDFARWAPPVRGGWRTRGLRLVATDLDWSAGRGPEVTGAGEALLMAMAGRAAAVPDLDGPGVTKLAQRLRPRS</sequence>
<evidence type="ECO:0000259" key="1">
    <source>
        <dbReference type="Pfam" id="PF11716"/>
    </source>
</evidence>
<accession>A0ABT6KVY0</accession>
<dbReference type="EMBL" id="JARXVE010000002">
    <property type="protein sequence ID" value="MDH6194763.1"/>
    <property type="molecule type" value="Genomic_DNA"/>
</dbReference>
<keyword evidence="3" id="KW-1185">Reference proteome</keyword>
<comment type="caution">
    <text evidence="2">The sequence shown here is derived from an EMBL/GenBank/DDBJ whole genome shotgun (WGS) entry which is preliminary data.</text>
</comment>
<dbReference type="NCBIfam" id="TIGR03083">
    <property type="entry name" value="maleylpyruvate isomerase family mycothiol-dependent enzyme"/>
    <property type="match status" value="1"/>
</dbReference>
<dbReference type="Gene3D" id="1.20.120.450">
    <property type="entry name" value="dinb family like domain"/>
    <property type="match status" value="1"/>
</dbReference>
<dbReference type="InterPro" id="IPR034660">
    <property type="entry name" value="DinB/YfiT-like"/>
</dbReference>
<dbReference type="InterPro" id="IPR017517">
    <property type="entry name" value="Maleyloyr_isom"/>
</dbReference>
<proteinExistence type="predicted"/>
<dbReference type="SUPFAM" id="SSF109854">
    <property type="entry name" value="DinB/YfiT-like putative metalloenzymes"/>
    <property type="match status" value="1"/>
</dbReference>
<evidence type="ECO:0000313" key="2">
    <source>
        <dbReference type="EMBL" id="MDH6194763.1"/>
    </source>
</evidence>
<gene>
    <name evidence="2" type="ORF">M2272_001392</name>
</gene>
<feature type="domain" description="Mycothiol-dependent maleylpyruvate isomerase metal-binding" evidence="1">
    <location>
        <begin position="9"/>
        <end position="47"/>
    </location>
</feature>